<organism evidence="1 2">
    <name type="scientific">Kingdonia uniflora</name>
    <dbReference type="NCBI Taxonomy" id="39325"/>
    <lineage>
        <taxon>Eukaryota</taxon>
        <taxon>Viridiplantae</taxon>
        <taxon>Streptophyta</taxon>
        <taxon>Embryophyta</taxon>
        <taxon>Tracheophyta</taxon>
        <taxon>Spermatophyta</taxon>
        <taxon>Magnoliopsida</taxon>
        <taxon>Ranunculales</taxon>
        <taxon>Circaeasteraceae</taxon>
        <taxon>Kingdonia</taxon>
    </lineage>
</organism>
<reference evidence="1 2" key="1">
    <citation type="journal article" date="2020" name="IScience">
        <title>Genome Sequencing of the Endangered Kingdonia uniflora (Circaeasteraceae, Ranunculales) Reveals Potential Mechanisms of Evolutionary Specialization.</title>
        <authorList>
            <person name="Sun Y."/>
            <person name="Deng T."/>
            <person name="Zhang A."/>
            <person name="Moore M.J."/>
            <person name="Landis J.B."/>
            <person name="Lin N."/>
            <person name="Zhang H."/>
            <person name="Zhang X."/>
            <person name="Huang J."/>
            <person name="Zhang X."/>
            <person name="Sun H."/>
            <person name="Wang H."/>
        </authorList>
    </citation>
    <scope>NUCLEOTIDE SEQUENCE [LARGE SCALE GENOMIC DNA]</scope>
    <source>
        <strain evidence="1">TB1705</strain>
        <tissue evidence="1">Leaf</tissue>
    </source>
</reference>
<dbReference type="AlphaFoldDB" id="A0A7J7NUU4"/>
<protein>
    <submittedName>
        <fullName evidence="1">Uncharacterized protein</fullName>
    </submittedName>
</protein>
<name>A0A7J7NUU4_9MAGN</name>
<sequence length="54" mass="6377">MEVEVKGVEVQLASCRRELGLISLWLNALTHTRKGHLYKEGWCYPLFCNLKQEW</sequence>
<gene>
    <name evidence="1" type="ORF">GIB67_015630</name>
</gene>
<accession>A0A7J7NUU4</accession>
<keyword evidence="2" id="KW-1185">Reference proteome</keyword>
<dbReference type="EMBL" id="JACGCM010000560">
    <property type="protein sequence ID" value="KAF6170678.1"/>
    <property type="molecule type" value="Genomic_DNA"/>
</dbReference>
<evidence type="ECO:0000313" key="1">
    <source>
        <dbReference type="EMBL" id="KAF6170678.1"/>
    </source>
</evidence>
<evidence type="ECO:0000313" key="2">
    <source>
        <dbReference type="Proteomes" id="UP000541444"/>
    </source>
</evidence>
<dbReference type="Proteomes" id="UP000541444">
    <property type="component" value="Unassembled WGS sequence"/>
</dbReference>
<comment type="caution">
    <text evidence="1">The sequence shown here is derived from an EMBL/GenBank/DDBJ whole genome shotgun (WGS) entry which is preliminary data.</text>
</comment>
<proteinExistence type="predicted"/>